<accession>A0ABT8N1Y0</accession>
<evidence type="ECO:0000256" key="2">
    <source>
        <dbReference type="ARBA" id="ARBA00022670"/>
    </source>
</evidence>
<evidence type="ECO:0000313" key="8">
    <source>
        <dbReference type="EMBL" id="MDN7241733.1"/>
    </source>
</evidence>
<dbReference type="Proteomes" id="UP001172055">
    <property type="component" value="Unassembled WGS sequence"/>
</dbReference>
<gene>
    <name evidence="8" type="ORF">QWY14_08000</name>
</gene>
<dbReference type="InterPro" id="IPR038765">
    <property type="entry name" value="Papain-like_cys_pep_sf"/>
</dbReference>
<dbReference type="RefSeq" id="WP_301723348.1">
    <property type="nucleotide sequence ID" value="NZ_JAUJWV010000001.1"/>
</dbReference>
<dbReference type="Pfam" id="PF00877">
    <property type="entry name" value="NLPC_P60"/>
    <property type="match status" value="1"/>
</dbReference>
<dbReference type="PANTHER" id="PTHR47053">
    <property type="entry name" value="MUREIN DD-ENDOPEPTIDASE MEPH-RELATED"/>
    <property type="match status" value="1"/>
</dbReference>
<dbReference type="PROSITE" id="PS51935">
    <property type="entry name" value="NLPC_P60"/>
    <property type="match status" value="1"/>
</dbReference>
<dbReference type="Pfam" id="PF08239">
    <property type="entry name" value="SH3_3"/>
    <property type="match status" value="2"/>
</dbReference>
<dbReference type="Gene3D" id="2.30.30.40">
    <property type="entry name" value="SH3 Domains"/>
    <property type="match status" value="2"/>
</dbReference>
<dbReference type="Gene3D" id="3.90.1720.10">
    <property type="entry name" value="endopeptidase domain like (from Nostoc punctiforme)"/>
    <property type="match status" value="1"/>
</dbReference>
<proteinExistence type="inferred from homology"/>
<feature type="signal peptide" evidence="5">
    <location>
        <begin position="1"/>
        <end position="25"/>
    </location>
</feature>
<keyword evidence="3" id="KW-0378">Hydrolase</keyword>
<dbReference type="InterPro" id="IPR003646">
    <property type="entry name" value="SH3-like_bac-type"/>
</dbReference>
<dbReference type="InterPro" id="IPR051202">
    <property type="entry name" value="Peptidase_C40"/>
</dbReference>
<name>A0ABT8N1Y0_9BACL</name>
<keyword evidence="4" id="KW-0788">Thiol protease</keyword>
<sequence>MRKLILTILAAGSLVLSNSATDAEAAINSNSTVVEQSSTESQNVEQVAASKATKLSGTYKFKYNTNVRQDAGTKYKKVVLAKKGATATATHQKKVGKETWYKVKVGSKTGWVLSSLVSKVTTKKAVTSSSKTTAKSGTFKMKYASNVRSGAGTNYKVVTVAKKGATATATHQKKVGKQTWYKVKVGSKTGWVLSTLVTPATAKKASSTVKKASNSSSFDSKVVSEALALKGTPYVFGGTTPRGFDCSGFIQYVFKQAGKSVSRTTLTQYAETYNVSNPQPGDLVFFANTYRSGISHVGIYIGNNQFVHAGGSKAAVVSLNDSYWGSKFHSFRSF</sequence>
<evidence type="ECO:0000256" key="1">
    <source>
        <dbReference type="ARBA" id="ARBA00007074"/>
    </source>
</evidence>
<feature type="domain" description="NlpC/P60" evidence="7">
    <location>
        <begin position="216"/>
        <end position="334"/>
    </location>
</feature>
<evidence type="ECO:0000259" key="7">
    <source>
        <dbReference type="PROSITE" id="PS51935"/>
    </source>
</evidence>
<dbReference type="PROSITE" id="PS51781">
    <property type="entry name" value="SH3B"/>
    <property type="match status" value="1"/>
</dbReference>
<comment type="similarity">
    <text evidence="1">Belongs to the peptidase C40 family.</text>
</comment>
<evidence type="ECO:0000256" key="4">
    <source>
        <dbReference type="ARBA" id="ARBA00022807"/>
    </source>
</evidence>
<feature type="domain" description="SH3b" evidence="6">
    <location>
        <begin position="134"/>
        <end position="201"/>
    </location>
</feature>
<feature type="chain" id="PRO_5045448803" evidence="5">
    <location>
        <begin position="26"/>
        <end position="334"/>
    </location>
</feature>
<evidence type="ECO:0000313" key="9">
    <source>
        <dbReference type="Proteomes" id="UP001172055"/>
    </source>
</evidence>
<keyword evidence="9" id="KW-1185">Reference proteome</keyword>
<keyword evidence="2" id="KW-0645">Protease</keyword>
<protein>
    <submittedName>
        <fullName evidence="8">NlpC/P60 family protein</fullName>
    </submittedName>
</protein>
<dbReference type="SMART" id="SM00287">
    <property type="entry name" value="SH3b"/>
    <property type="match status" value="2"/>
</dbReference>
<reference evidence="8 9" key="1">
    <citation type="submission" date="2023-06" db="EMBL/GenBank/DDBJ databases">
        <title>Novel species in genus Planococcus.</title>
        <authorList>
            <person name="Ning S."/>
        </authorList>
    </citation>
    <scope>NUCLEOTIDE SEQUENCE [LARGE SCALE GENOMIC DNA]</scope>
    <source>
        <strain evidence="8 9">N028</strain>
    </source>
</reference>
<dbReference type="EMBL" id="JAUJWV010000001">
    <property type="protein sequence ID" value="MDN7241733.1"/>
    <property type="molecule type" value="Genomic_DNA"/>
</dbReference>
<dbReference type="PANTHER" id="PTHR47053:SF1">
    <property type="entry name" value="MUREIN DD-ENDOPEPTIDASE MEPH-RELATED"/>
    <property type="match status" value="1"/>
</dbReference>
<organism evidence="8 9">
    <name type="scientific">Planococcus shixiaomingii</name>
    <dbReference type="NCBI Taxonomy" id="3058393"/>
    <lineage>
        <taxon>Bacteria</taxon>
        <taxon>Bacillati</taxon>
        <taxon>Bacillota</taxon>
        <taxon>Bacilli</taxon>
        <taxon>Bacillales</taxon>
        <taxon>Caryophanaceae</taxon>
        <taxon>Planococcus</taxon>
    </lineage>
</organism>
<keyword evidence="5" id="KW-0732">Signal</keyword>
<comment type="caution">
    <text evidence="8">The sequence shown here is derived from an EMBL/GenBank/DDBJ whole genome shotgun (WGS) entry which is preliminary data.</text>
</comment>
<evidence type="ECO:0000256" key="3">
    <source>
        <dbReference type="ARBA" id="ARBA00022801"/>
    </source>
</evidence>
<evidence type="ECO:0000259" key="6">
    <source>
        <dbReference type="PROSITE" id="PS51781"/>
    </source>
</evidence>
<dbReference type="InterPro" id="IPR000064">
    <property type="entry name" value="NLP_P60_dom"/>
</dbReference>
<dbReference type="SUPFAM" id="SSF54001">
    <property type="entry name" value="Cysteine proteinases"/>
    <property type="match status" value="1"/>
</dbReference>
<evidence type="ECO:0000256" key="5">
    <source>
        <dbReference type="SAM" id="SignalP"/>
    </source>
</evidence>